<evidence type="ECO:0000256" key="5">
    <source>
        <dbReference type="ARBA" id="ARBA00022777"/>
    </source>
</evidence>
<dbReference type="EC" id="2.7.13.3" evidence="2"/>
<dbReference type="AlphaFoldDB" id="A0A1G8GWR9"/>
<dbReference type="GO" id="GO:0004673">
    <property type="term" value="F:protein histidine kinase activity"/>
    <property type="evidence" value="ECO:0007669"/>
    <property type="project" value="UniProtKB-EC"/>
</dbReference>
<dbReference type="PANTHER" id="PTHR45436">
    <property type="entry name" value="SENSOR HISTIDINE KINASE YKOH"/>
    <property type="match status" value="1"/>
</dbReference>
<keyword evidence="5" id="KW-0418">Kinase</keyword>
<evidence type="ECO:0000259" key="7">
    <source>
        <dbReference type="Pfam" id="PF02518"/>
    </source>
</evidence>
<dbReference type="InterPro" id="IPR036890">
    <property type="entry name" value="HATPase_C_sf"/>
</dbReference>
<feature type="compositionally biased region" description="Basic and acidic residues" evidence="6">
    <location>
        <begin position="760"/>
        <end position="778"/>
    </location>
</feature>
<name>A0A1G8GWR9_9ACTN</name>
<feature type="domain" description="Histidine kinase/HSP90-like ATPase" evidence="7">
    <location>
        <begin position="520"/>
        <end position="622"/>
    </location>
</feature>
<feature type="compositionally biased region" description="Basic and acidic residues" evidence="6">
    <location>
        <begin position="739"/>
        <end position="748"/>
    </location>
</feature>
<dbReference type="GO" id="GO:0000160">
    <property type="term" value="P:phosphorelay signal transduction system"/>
    <property type="evidence" value="ECO:0007669"/>
    <property type="project" value="TreeGrafter"/>
</dbReference>
<organism evidence="9 10">
    <name type="scientific">Sinosporangium album</name>
    <dbReference type="NCBI Taxonomy" id="504805"/>
    <lineage>
        <taxon>Bacteria</taxon>
        <taxon>Bacillati</taxon>
        <taxon>Actinomycetota</taxon>
        <taxon>Actinomycetes</taxon>
        <taxon>Streptosporangiales</taxon>
        <taxon>Streptosporangiaceae</taxon>
        <taxon>Sinosporangium</taxon>
    </lineage>
</organism>
<dbReference type="EMBL" id="FNCN01000029">
    <property type="protein sequence ID" value="SDH98817.1"/>
    <property type="molecule type" value="Genomic_DNA"/>
</dbReference>
<dbReference type="InterPro" id="IPR003594">
    <property type="entry name" value="HATPase_dom"/>
</dbReference>
<proteinExistence type="predicted"/>
<dbReference type="STRING" id="504805.SAMN05421505_12951"/>
<dbReference type="Pfam" id="PF08376">
    <property type="entry name" value="NIT"/>
    <property type="match status" value="1"/>
</dbReference>
<evidence type="ECO:0000313" key="9">
    <source>
        <dbReference type="EMBL" id="SDH98817.1"/>
    </source>
</evidence>
<feature type="region of interest" description="Disordered" evidence="6">
    <location>
        <begin position="628"/>
        <end position="778"/>
    </location>
</feature>
<keyword evidence="10" id="KW-1185">Reference proteome</keyword>
<feature type="domain" description="Nitrate/nitrite sensing protein" evidence="8">
    <location>
        <begin position="57"/>
        <end position="289"/>
    </location>
</feature>
<evidence type="ECO:0000256" key="4">
    <source>
        <dbReference type="ARBA" id="ARBA00022679"/>
    </source>
</evidence>
<dbReference type="GO" id="GO:0005886">
    <property type="term" value="C:plasma membrane"/>
    <property type="evidence" value="ECO:0007669"/>
    <property type="project" value="TreeGrafter"/>
</dbReference>
<keyword evidence="4" id="KW-0808">Transferase</keyword>
<evidence type="ECO:0000259" key="8">
    <source>
        <dbReference type="Pfam" id="PF08376"/>
    </source>
</evidence>
<feature type="compositionally biased region" description="Acidic residues" evidence="6">
    <location>
        <begin position="629"/>
        <end position="639"/>
    </location>
</feature>
<accession>A0A1G8GWR9</accession>
<protein>
    <recommendedName>
        <fullName evidence="2">histidine kinase</fullName>
        <ecNumber evidence="2">2.7.13.3</ecNumber>
    </recommendedName>
</protein>
<dbReference type="SUPFAM" id="SSF55874">
    <property type="entry name" value="ATPase domain of HSP90 chaperone/DNA topoisomerase II/histidine kinase"/>
    <property type="match status" value="1"/>
</dbReference>
<sequence>MGSRDRSIRFKIFLLLLLPLLSLSALWGFVLNLTVGDGEALSRSDTLHTTIGVASSNLVHELQAERTQSAIEISSRELTTGLGAQRERTDQAVKSFLEVTLAPETTEVMNTQTRTALQAVEDDLRRLDDIRDSMDDGKSSRLDMLVDYNRIHDALFRLTDQLVVVPDLAIFQQVGALQSMNNAREIISREKALISGVLVDQQMLPTEHDAFTEYVSTRTFLHARGMSGLDGELGRPYQDTLNSPTFKEFIELEQKISAISGTGALPSDSELWPATIDNVLRTLDELSTSSAEVISHRSDDVAGGIVTRITLAGGLGFLAVVASILISVRFGRRLARELAGLQKSAVELADVRLPALVERLRSGEEVDIETEAPPITAGGSSEIADVAAAFSSVQRTAVEAAVGQANLRRGIGQVFLNLARRKQALLHRQLGLLDGMQRRTHTPDGLEDLFRLDHLTTRMRRNAEGLIILSGAAPGRAWRQPVPVIDVLRAALAEVEDYTRINIAPMPRIAFDGAVVADTIHLIAELIENATIYSPPKSPVDVRGDTVANGFAIEVEDRGLGLALEAYEAINARLADPPEFDLADSDRLGLFVVGRLAARHGIRVMLRSSPYGGTVAIVLIPRPLVTDVAEPEPEDEPEVTELTARRRPALAGASSPSGPGKIALPGADSPREATPKTSRRGGASLAIVNGDRAAPNGTHAGLPRRVRQANLAPQLRQSTETHAPSAGTTGPVETSGEPTPERSPDEVRALFSAFQQGARRGREAADYAHNTTREKGEE</sequence>
<reference evidence="9 10" key="1">
    <citation type="submission" date="2016-10" db="EMBL/GenBank/DDBJ databases">
        <authorList>
            <person name="de Groot N.N."/>
        </authorList>
    </citation>
    <scope>NUCLEOTIDE SEQUENCE [LARGE SCALE GENOMIC DNA]</scope>
    <source>
        <strain evidence="9 10">CPCC 201354</strain>
    </source>
</reference>
<dbReference type="Proteomes" id="UP000198923">
    <property type="component" value="Unassembled WGS sequence"/>
</dbReference>
<evidence type="ECO:0000256" key="6">
    <source>
        <dbReference type="SAM" id="MobiDB-lite"/>
    </source>
</evidence>
<evidence type="ECO:0000313" key="10">
    <source>
        <dbReference type="Proteomes" id="UP000198923"/>
    </source>
</evidence>
<dbReference type="Pfam" id="PF02518">
    <property type="entry name" value="HATPase_c"/>
    <property type="match status" value="1"/>
</dbReference>
<dbReference type="RefSeq" id="WP_176955636.1">
    <property type="nucleotide sequence ID" value="NZ_FNCN01000029.1"/>
</dbReference>
<keyword evidence="3" id="KW-0597">Phosphoprotein</keyword>
<feature type="compositionally biased region" description="Polar residues" evidence="6">
    <location>
        <begin position="715"/>
        <end position="732"/>
    </location>
</feature>
<dbReference type="Gene3D" id="3.30.565.10">
    <property type="entry name" value="Histidine kinase-like ATPase, C-terminal domain"/>
    <property type="match status" value="1"/>
</dbReference>
<dbReference type="PANTHER" id="PTHR45436:SF5">
    <property type="entry name" value="SENSOR HISTIDINE KINASE TRCS"/>
    <property type="match status" value="1"/>
</dbReference>
<evidence type="ECO:0000256" key="2">
    <source>
        <dbReference type="ARBA" id="ARBA00012438"/>
    </source>
</evidence>
<gene>
    <name evidence="9" type="ORF">SAMN05421505_12951</name>
</gene>
<comment type="catalytic activity">
    <reaction evidence="1">
        <text>ATP + protein L-histidine = ADP + protein N-phospho-L-histidine.</text>
        <dbReference type="EC" id="2.7.13.3"/>
    </reaction>
</comment>
<dbReference type="InterPro" id="IPR050428">
    <property type="entry name" value="TCS_sensor_his_kinase"/>
</dbReference>
<evidence type="ECO:0000256" key="1">
    <source>
        <dbReference type="ARBA" id="ARBA00000085"/>
    </source>
</evidence>
<evidence type="ECO:0000256" key="3">
    <source>
        <dbReference type="ARBA" id="ARBA00022553"/>
    </source>
</evidence>
<dbReference type="InterPro" id="IPR013587">
    <property type="entry name" value="Nitrate/nitrite_sensing"/>
</dbReference>